<name>A0A645FRB2_9ZZZZ</name>
<evidence type="ECO:0000313" key="1">
    <source>
        <dbReference type="EMBL" id="MPN15949.1"/>
    </source>
</evidence>
<accession>A0A645FRB2</accession>
<organism evidence="1">
    <name type="scientific">bioreactor metagenome</name>
    <dbReference type="NCBI Taxonomy" id="1076179"/>
    <lineage>
        <taxon>unclassified sequences</taxon>
        <taxon>metagenomes</taxon>
        <taxon>ecological metagenomes</taxon>
    </lineage>
</organism>
<sequence length="67" mass="7206">MGGDFRIGLDAVGTLQRLQGFGELALAVENPAHAIHDEGIFGRQRERPGDQVMGFGKPEIAFGQRVA</sequence>
<gene>
    <name evidence="1" type="ORF">SDC9_163285</name>
</gene>
<proteinExistence type="predicted"/>
<protein>
    <submittedName>
        <fullName evidence="1">Uncharacterized protein</fullName>
    </submittedName>
</protein>
<reference evidence="1" key="1">
    <citation type="submission" date="2019-08" db="EMBL/GenBank/DDBJ databases">
        <authorList>
            <person name="Kucharzyk K."/>
            <person name="Murdoch R.W."/>
            <person name="Higgins S."/>
            <person name="Loffler F."/>
        </authorList>
    </citation>
    <scope>NUCLEOTIDE SEQUENCE</scope>
</reference>
<comment type="caution">
    <text evidence="1">The sequence shown here is derived from an EMBL/GenBank/DDBJ whole genome shotgun (WGS) entry which is preliminary data.</text>
</comment>
<dbReference type="EMBL" id="VSSQ01062833">
    <property type="protein sequence ID" value="MPN15949.1"/>
    <property type="molecule type" value="Genomic_DNA"/>
</dbReference>
<dbReference type="AlphaFoldDB" id="A0A645FRB2"/>